<protein>
    <recommendedName>
        <fullName evidence="4">Helitron helicase-like domain-containing protein</fullName>
    </recommendedName>
</protein>
<keyword evidence="3" id="KW-1185">Reference proteome</keyword>
<evidence type="ECO:0008006" key="4">
    <source>
        <dbReference type="Google" id="ProtNLM"/>
    </source>
</evidence>
<dbReference type="HOGENOM" id="CLU_269502_0_0_1"/>
<evidence type="ECO:0000313" key="3">
    <source>
        <dbReference type="Proteomes" id="UP000008281"/>
    </source>
</evidence>
<dbReference type="InterPro" id="IPR043472">
    <property type="entry name" value="Macro_dom-like"/>
</dbReference>
<accession>E3NG33</accession>
<gene>
    <name evidence="2" type="ORF">CRE_02648</name>
</gene>
<proteinExistence type="predicted"/>
<dbReference type="InParanoid" id="E3NG33"/>
<dbReference type="eggNOG" id="KOG0987">
    <property type="taxonomic scope" value="Eukaryota"/>
</dbReference>
<sequence>MVRESKAQADRKAADAERKRVNRKQEQSKNGGDSQEPRKKQSEMSQEELREYKAENKRINREKQKCLKSSQLSQCSQENLLSEGGKRIKDMNPDELRTYWREKREAGRQKERISTTSDIELSQRTLKFEINSQHIFFSFDSGKTAIRKKNIDMKHDPPRFILLFFQAADSTWNLFIQKCQMYSLNQPISAYSPKWSMNEIAEFKRVKVRYNTRSKNALMSQSSYDSPDDEQSSVVTSVPQELPEQKFNCKIRFALVDLLQVETDCIVLPFFGDLNLTKRTKIYSQFWRKMCREIDEQEEYKEFLEDQCQELEEGDIAGFIWQRLGRSKTCFHIREPVSEKNKYTTVYEAQLRAAIFKCLYQADRNGHSSIAFPIFGHVENRLKATAITVQTIWSYFQVVRRSNLKLVYLATKIAPLYEDIGSCMCYIREIDLSNWSRQHFFQFEKMLFDKIKSDVIHSTVPGTDMTMRAFKFNFESKKVKEQKEKLKSIHAKMCSITGLPATEFVLNKDGQRRMPHQYISDVEISVDESPELISLYFPMENVCGSTAVLRKLWVVSYYYMYYSDRLGDTFDFAENSLEQNTRREMFNKLKNLHREVLVQWKRTVRKVCYTCKCRKPDGYHENLSYFNTQMSHPDIVFDKWILFDKCILIDSENVLNLQNLTIQTSPQSSEEKTKIMLKLVTEQEEMVNKKVLEWFRNVKEYTRNQTRNFRAIIEHLDLSYIRTGIDDNQAVFDDLEVYDEYLDMRGSGGEENDALTEAETIYRMAHGMEEIQKTSEEVNRCLRDVALKRYFEHEINEGHLETSLRHRIFRKNKYTLSPQVVELWKTENNRTCTVDEFIAAEMKELGKNELNLPHDIDTTLDDTIRISSYPEAIDLGIRTDKCYYCGALSFPRERLKSCCKNGSIWIPPVKKIPPEITQMFQEKFRGCLISANAAFSMASVNYNRQQQKAHGVQSMKVKGVVTFLPSAIHPRETAKARYANFIVLEHDNETIASMRFESLRVKNPQLENMFRDIQNYLDANNSLYKCFKSMAQLEKEELERRGLSQSDASNEFIRFTILSPTELDHQDKLVAHPGVYAQKKRMPKHHVAVAISMNPEDTSARPRGLTIYPKNPSRGKPQQAISIYSDLCDTMGYPLLFPDAQGGYALHKYPRRTAKDQKPSYEQNIRNHIEELLSNEENPEDYYNLGPEFNEMLETLMEPSTFASRMEVDEPDE</sequence>
<dbReference type="Gene3D" id="3.40.220.10">
    <property type="entry name" value="Leucine Aminopeptidase, subunit E, domain 1"/>
    <property type="match status" value="1"/>
</dbReference>
<dbReference type="EMBL" id="DS268648">
    <property type="protein sequence ID" value="EFO96660.1"/>
    <property type="molecule type" value="Genomic_DNA"/>
</dbReference>
<dbReference type="AlphaFoldDB" id="E3NG33"/>
<dbReference type="OrthoDB" id="10667009at2759"/>
<feature type="compositionally biased region" description="Basic and acidic residues" evidence="1">
    <location>
        <begin position="35"/>
        <end position="65"/>
    </location>
</feature>
<reference evidence="2" key="1">
    <citation type="submission" date="2007-07" db="EMBL/GenBank/DDBJ databases">
        <title>PCAP assembly of the Caenorhabditis remanei genome.</title>
        <authorList>
            <consortium name="The Caenorhabditis remanei Sequencing Consortium"/>
            <person name="Wilson R.K."/>
        </authorList>
    </citation>
    <scope>NUCLEOTIDE SEQUENCE [LARGE SCALE GENOMIC DNA]</scope>
    <source>
        <strain evidence="2">PB4641</strain>
    </source>
</reference>
<evidence type="ECO:0000313" key="2">
    <source>
        <dbReference type="EMBL" id="EFO96660.1"/>
    </source>
</evidence>
<feature type="region of interest" description="Disordered" evidence="1">
    <location>
        <begin position="1"/>
        <end position="70"/>
    </location>
</feature>
<feature type="compositionally biased region" description="Basic and acidic residues" evidence="1">
    <location>
        <begin position="1"/>
        <end position="27"/>
    </location>
</feature>
<name>E3NG33_CAERE</name>
<dbReference type="STRING" id="31234.E3NG33"/>
<dbReference type="SUPFAM" id="SSF52949">
    <property type="entry name" value="Macro domain-like"/>
    <property type="match status" value="1"/>
</dbReference>
<organism evidence="3">
    <name type="scientific">Caenorhabditis remanei</name>
    <name type="common">Caenorhabditis vulgaris</name>
    <dbReference type="NCBI Taxonomy" id="31234"/>
    <lineage>
        <taxon>Eukaryota</taxon>
        <taxon>Metazoa</taxon>
        <taxon>Ecdysozoa</taxon>
        <taxon>Nematoda</taxon>
        <taxon>Chromadorea</taxon>
        <taxon>Rhabditida</taxon>
        <taxon>Rhabditina</taxon>
        <taxon>Rhabditomorpha</taxon>
        <taxon>Rhabditoidea</taxon>
        <taxon>Rhabditidae</taxon>
        <taxon>Peloderinae</taxon>
        <taxon>Caenorhabditis</taxon>
    </lineage>
</organism>
<evidence type="ECO:0000256" key="1">
    <source>
        <dbReference type="SAM" id="MobiDB-lite"/>
    </source>
</evidence>
<dbReference type="Proteomes" id="UP000008281">
    <property type="component" value="Unassembled WGS sequence"/>
</dbReference>